<feature type="domain" description="Thioesterase" evidence="1">
    <location>
        <begin position="110"/>
        <end position="188"/>
    </location>
</feature>
<protein>
    <submittedName>
        <fullName evidence="2">Thioesterase superfamily protein</fullName>
    </submittedName>
</protein>
<dbReference type="Proteomes" id="UP001230504">
    <property type="component" value="Unassembled WGS sequence"/>
</dbReference>
<comment type="caution">
    <text evidence="2">The sequence shown here is derived from an EMBL/GenBank/DDBJ whole genome shotgun (WGS) entry which is preliminary data.</text>
</comment>
<keyword evidence="3" id="KW-1185">Reference proteome</keyword>
<accession>A0AAD8UYR9</accession>
<reference evidence="2" key="1">
    <citation type="submission" date="2021-06" db="EMBL/GenBank/DDBJ databases">
        <title>Comparative genomics, transcriptomics and evolutionary studies reveal genomic signatures of adaptation to plant cell wall in hemibiotrophic fungi.</title>
        <authorList>
            <consortium name="DOE Joint Genome Institute"/>
            <person name="Baroncelli R."/>
            <person name="Diaz J.F."/>
            <person name="Benocci T."/>
            <person name="Peng M."/>
            <person name="Battaglia E."/>
            <person name="Haridas S."/>
            <person name="Andreopoulos W."/>
            <person name="Labutti K."/>
            <person name="Pangilinan J."/>
            <person name="Floch G.L."/>
            <person name="Makela M.R."/>
            <person name="Henrissat B."/>
            <person name="Grigoriev I.V."/>
            <person name="Crouch J.A."/>
            <person name="De Vries R.P."/>
            <person name="Sukno S.A."/>
            <person name="Thon M.R."/>
        </authorList>
    </citation>
    <scope>NUCLEOTIDE SEQUENCE</scope>
    <source>
        <strain evidence="2">CBS 125086</strain>
    </source>
</reference>
<dbReference type="InterPro" id="IPR029069">
    <property type="entry name" value="HotDog_dom_sf"/>
</dbReference>
<dbReference type="InterPro" id="IPR006683">
    <property type="entry name" value="Thioestr_dom"/>
</dbReference>
<gene>
    <name evidence="2" type="ORF">LY79DRAFT_569732</name>
</gene>
<dbReference type="RefSeq" id="XP_060408557.1">
    <property type="nucleotide sequence ID" value="XM_060559076.1"/>
</dbReference>
<organism evidence="2 3">
    <name type="scientific">Colletotrichum navitas</name>
    <dbReference type="NCBI Taxonomy" id="681940"/>
    <lineage>
        <taxon>Eukaryota</taxon>
        <taxon>Fungi</taxon>
        <taxon>Dikarya</taxon>
        <taxon>Ascomycota</taxon>
        <taxon>Pezizomycotina</taxon>
        <taxon>Sordariomycetes</taxon>
        <taxon>Hypocreomycetidae</taxon>
        <taxon>Glomerellales</taxon>
        <taxon>Glomerellaceae</taxon>
        <taxon>Colletotrichum</taxon>
        <taxon>Colletotrichum graminicola species complex</taxon>
    </lineage>
</organism>
<proteinExistence type="predicted"/>
<sequence>MVEPSKSQMAHFQAIPWVAEELSEPDLIIREPASRVFDPDLRAFEFWSSTLHSSTTVPFFVGAYHLPPESDTQTPNAEDADDRTIGPQIVTRARFFLSLGRGVSTINKNLCHGGMVAAIFDECAGAICWANKAHGFLEFLPQVTQSLYISYLKPVPTMSTIAVTALLETKDGIKLVVDLMLQDKTGTVLAKAEAVFISIKKRKKGGNEKL</sequence>
<dbReference type="InterPro" id="IPR052061">
    <property type="entry name" value="PTE-AB_protein"/>
</dbReference>
<dbReference type="PANTHER" id="PTHR47260:SF6">
    <property type="entry name" value="THIOESTERASE DOMAIN-CONTAINING PROTEIN"/>
    <property type="match status" value="1"/>
</dbReference>
<dbReference type="AlphaFoldDB" id="A0AAD8UYR9"/>
<dbReference type="EMBL" id="JAHLJV010000104">
    <property type="protein sequence ID" value="KAK1572773.1"/>
    <property type="molecule type" value="Genomic_DNA"/>
</dbReference>
<evidence type="ECO:0000313" key="2">
    <source>
        <dbReference type="EMBL" id="KAK1572773.1"/>
    </source>
</evidence>
<evidence type="ECO:0000259" key="1">
    <source>
        <dbReference type="Pfam" id="PF03061"/>
    </source>
</evidence>
<dbReference type="PANTHER" id="PTHR47260">
    <property type="entry name" value="UPF0644 PROTEIN PB2B4.06"/>
    <property type="match status" value="1"/>
</dbReference>
<name>A0AAD8UYR9_9PEZI</name>
<dbReference type="Gene3D" id="3.10.129.10">
    <property type="entry name" value="Hotdog Thioesterase"/>
    <property type="match status" value="1"/>
</dbReference>
<dbReference type="GeneID" id="85443316"/>
<dbReference type="CDD" id="cd03443">
    <property type="entry name" value="PaaI_thioesterase"/>
    <property type="match status" value="1"/>
</dbReference>
<dbReference type="SUPFAM" id="SSF54637">
    <property type="entry name" value="Thioesterase/thiol ester dehydrase-isomerase"/>
    <property type="match status" value="1"/>
</dbReference>
<dbReference type="Pfam" id="PF03061">
    <property type="entry name" value="4HBT"/>
    <property type="match status" value="1"/>
</dbReference>
<evidence type="ECO:0000313" key="3">
    <source>
        <dbReference type="Proteomes" id="UP001230504"/>
    </source>
</evidence>